<keyword evidence="2" id="KW-1185">Reference proteome</keyword>
<accession>A0A2Z6LRX1</accession>
<evidence type="ECO:0000313" key="2">
    <source>
        <dbReference type="Proteomes" id="UP000242715"/>
    </source>
</evidence>
<reference evidence="2" key="1">
    <citation type="journal article" date="2017" name="Front. Plant Sci.">
        <title>Climate Clever Clovers: New Paradigm to Reduce the Environmental Footprint of Ruminants by Breeding Low Methanogenic Forages Utilizing Haplotype Variation.</title>
        <authorList>
            <person name="Kaur P."/>
            <person name="Appels R."/>
            <person name="Bayer P.E."/>
            <person name="Keeble-Gagnere G."/>
            <person name="Wang J."/>
            <person name="Hirakawa H."/>
            <person name="Shirasawa K."/>
            <person name="Vercoe P."/>
            <person name="Stefanova K."/>
            <person name="Durmic Z."/>
            <person name="Nichols P."/>
            <person name="Revell C."/>
            <person name="Isobe S.N."/>
            <person name="Edwards D."/>
            <person name="Erskine W."/>
        </authorList>
    </citation>
    <scope>NUCLEOTIDE SEQUENCE [LARGE SCALE GENOMIC DNA]</scope>
    <source>
        <strain evidence="2">cv. Daliak</strain>
    </source>
</reference>
<dbReference type="OrthoDB" id="1446438at2759"/>
<dbReference type="Proteomes" id="UP000242715">
    <property type="component" value="Unassembled WGS sequence"/>
</dbReference>
<dbReference type="AlphaFoldDB" id="A0A2Z6LRX1"/>
<proteinExistence type="predicted"/>
<dbReference type="EMBL" id="DF973196">
    <property type="protein sequence ID" value="GAU19211.1"/>
    <property type="molecule type" value="Genomic_DNA"/>
</dbReference>
<sequence length="202" mass="22489">MKERASTLVFQPHYHYTLNCCGAQCTYSLYDKQVNGAGGNCFAPDCDSPLDTLLVGALLVVAAFPSLEPFPSARSPTPGGWREEDKKTRSVLLVSQLVASKSKGCPLSAGCWSSLLRGSRIQQPNLKKGKKKALSRLDEAYLIIMYEKAFPSRAYLVLVLRSKKTDALRLTLDWLERGEVRVRGMGFFSWCANAHFRFPFTS</sequence>
<organism evidence="1 2">
    <name type="scientific">Trifolium subterraneum</name>
    <name type="common">Subterranean clover</name>
    <dbReference type="NCBI Taxonomy" id="3900"/>
    <lineage>
        <taxon>Eukaryota</taxon>
        <taxon>Viridiplantae</taxon>
        <taxon>Streptophyta</taxon>
        <taxon>Embryophyta</taxon>
        <taxon>Tracheophyta</taxon>
        <taxon>Spermatophyta</taxon>
        <taxon>Magnoliopsida</taxon>
        <taxon>eudicotyledons</taxon>
        <taxon>Gunneridae</taxon>
        <taxon>Pentapetalae</taxon>
        <taxon>rosids</taxon>
        <taxon>fabids</taxon>
        <taxon>Fabales</taxon>
        <taxon>Fabaceae</taxon>
        <taxon>Papilionoideae</taxon>
        <taxon>50 kb inversion clade</taxon>
        <taxon>NPAAA clade</taxon>
        <taxon>Hologalegina</taxon>
        <taxon>IRL clade</taxon>
        <taxon>Trifolieae</taxon>
        <taxon>Trifolium</taxon>
    </lineage>
</organism>
<gene>
    <name evidence="1" type="ORF">TSUD_198940</name>
</gene>
<evidence type="ECO:0000313" key="1">
    <source>
        <dbReference type="EMBL" id="GAU19211.1"/>
    </source>
</evidence>
<feature type="non-terminal residue" evidence="1">
    <location>
        <position position="202"/>
    </location>
</feature>
<protein>
    <submittedName>
        <fullName evidence="1">Uncharacterized protein</fullName>
    </submittedName>
</protein>
<name>A0A2Z6LRX1_TRISU</name>